<evidence type="ECO:0000259" key="2">
    <source>
        <dbReference type="Pfam" id="PF03551"/>
    </source>
</evidence>
<feature type="region of interest" description="Disordered" evidence="1">
    <location>
        <begin position="1"/>
        <end position="40"/>
    </location>
</feature>
<dbReference type="InterPro" id="IPR036390">
    <property type="entry name" value="WH_DNA-bd_sf"/>
</dbReference>
<dbReference type="InterPro" id="IPR005149">
    <property type="entry name" value="Tscrpt_reg_PadR_N"/>
</dbReference>
<dbReference type="SUPFAM" id="SSF46785">
    <property type="entry name" value="Winged helix' DNA-binding domain"/>
    <property type="match status" value="1"/>
</dbReference>
<dbReference type="PANTHER" id="PTHR43252">
    <property type="entry name" value="TRANSCRIPTIONAL REGULATOR YQJI"/>
    <property type="match status" value="1"/>
</dbReference>
<reference evidence="3 4" key="1">
    <citation type="submission" date="2020-08" db="EMBL/GenBank/DDBJ databases">
        <title>Above-ground endophytic microbial communities from plants in different locations in the United States.</title>
        <authorList>
            <person name="Frank C."/>
        </authorList>
    </citation>
    <scope>NUCLEOTIDE SEQUENCE [LARGE SCALE GENOMIC DNA]</scope>
    <source>
        <strain evidence="3 4">WP4_2_2</strain>
    </source>
</reference>
<dbReference type="Proteomes" id="UP000571554">
    <property type="component" value="Unassembled WGS sequence"/>
</dbReference>
<keyword evidence="4" id="KW-1185">Reference proteome</keyword>
<name>A0A7W9TWW6_9BURK</name>
<dbReference type="PANTHER" id="PTHR43252:SF7">
    <property type="entry name" value="TRANSCRIPTIONAL REGULATOR YQJI"/>
    <property type="match status" value="1"/>
</dbReference>
<dbReference type="InterPro" id="IPR036388">
    <property type="entry name" value="WH-like_DNA-bd_sf"/>
</dbReference>
<gene>
    <name evidence="3" type="ORF">F4827_002446</name>
</gene>
<protein>
    <submittedName>
        <fullName evidence="3">DNA-binding PadR family transcriptional regulator</fullName>
    </submittedName>
</protein>
<dbReference type="AlphaFoldDB" id="A0A7W9TWW6"/>
<evidence type="ECO:0000313" key="4">
    <source>
        <dbReference type="Proteomes" id="UP000571554"/>
    </source>
</evidence>
<feature type="compositionally biased region" description="Basic and acidic residues" evidence="1">
    <location>
        <begin position="16"/>
        <end position="38"/>
    </location>
</feature>
<dbReference type="EMBL" id="JACHBW010000006">
    <property type="protein sequence ID" value="MBB6102594.1"/>
    <property type="molecule type" value="Genomic_DNA"/>
</dbReference>
<evidence type="ECO:0000313" key="3">
    <source>
        <dbReference type="EMBL" id="MBB6102594.1"/>
    </source>
</evidence>
<dbReference type="Gene3D" id="1.10.10.10">
    <property type="entry name" value="Winged helix-like DNA-binding domain superfamily/Winged helix DNA-binding domain"/>
    <property type="match status" value="1"/>
</dbReference>
<keyword evidence="3" id="KW-0238">DNA-binding</keyword>
<feature type="compositionally biased region" description="Basic residues" evidence="1">
    <location>
        <begin position="1"/>
        <end position="15"/>
    </location>
</feature>
<organism evidence="3 4">
    <name type="scientific">Paraburkholderia bannensis</name>
    <dbReference type="NCBI Taxonomy" id="765414"/>
    <lineage>
        <taxon>Bacteria</taxon>
        <taxon>Pseudomonadati</taxon>
        <taxon>Pseudomonadota</taxon>
        <taxon>Betaproteobacteria</taxon>
        <taxon>Burkholderiales</taxon>
        <taxon>Burkholderiaceae</taxon>
        <taxon>Paraburkholderia</taxon>
    </lineage>
</organism>
<proteinExistence type="predicted"/>
<feature type="domain" description="Transcription regulator PadR N-terminal" evidence="2">
    <location>
        <begin position="112"/>
        <end position="180"/>
    </location>
</feature>
<dbReference type="GO" id="GO:0003677">
    <property type="term" value="F:DNA binding"/>
    <property type="evidence" value="ECO:0007669"/>
    <property type="project" value="UniProtKB-KW"/>
</dbReference>
<sequence length="275" mass="30739">MRHHHHSGHHGRHGHGGRDARDCFEGTSRSERDERGSRNDFANARFTMRHPLHALHALRHAMGRRGGEGHGDFGDRFGDGFGRGFGGPGGFGDGDGFGRGRKFTSEDLQLMLLALLAERPSHGYELIKALDSRSNGFYSPSPGMVYPALTYLEELGYVSVTLEGNRKRYELSDEGRAHLDDNRERADLILAKLTHFGRKMDLMRRAFAGEDPADGNGWTRELIEARRALKRELLRRTDASPEEQRRIAAILVRATQEIENGGEPVKTDDSANRGD</sequence>
<dbReference type="Pfam" id="PF03551">
    <property type="entry name" value="PadR"/>
    <property type="match status" value="1"/>
</dbReference>
<comment type="caution">
    <text evidence="3">The sequence shown here is derived from an EMBL/GenBank/DDBJ whole genome shotgun (WGS) entry which is preliminary data.</text>
</comment>
<evidence type="ECO:0000256" key="1">
    <source>
        <dbReference type="SAM" id="MobiDB-lite"/>
    </source>
</evidence>
<accession>A0A7W9TWW6</accession>
<dbReference type="RefSeq" id="WP_183724155.1">
    <property type="nucleotide sequence ID" value="NZ_JACHBW010000006.1"/>
</dbReference>